<dbReference type="SUPFAM" id="SSF48264">
    <property type="entry name" value="Cytochrome P450"/>
    <property type="match status" value="1"/>
</dbReference>
<gene>
    <name evidence="1" type="ORF">PBAH0796_LOCUS7133</name>
</gene>
<sequence length="480" mass="51358">MAGPSLGRRTCRCCCCSLVAVIGLLCVLVGVLLPPDVGDAFSLAIQHAVPNTRLCVAGTIFLMLRDLTYCLALEVKATGAQAFTPNGVKAVYLRCFKAETSRHFAYAYGWTPGVAPSPVGLKGGASVWGPVFFSHAGYKEAVYNPKAGRPMGMFLLSNKSQLPPGVIPESVDHVLLEFDTGHPEWKARRQLMADALTALHKDQPAQEAVVPPGVSPRDGANDEAVQRVLGVTLFKWLFGVDVTDEIESILEYDVLFTPAVFGGFSGGPSGGKRLAAIRATLESKVAESSFGKSLMALATERGMDAKARLQEVIWIVLFAAFGGTSNFATQTLKHILRDPSLHIPLFRRDREAFMLEAARLYPPVGGMNFMELRAPLEMRTVAGGVITASPGTWALTITSGANNDPTVFEDPAAFKPGRANADRVMTWNAELRDIRAGTAPRGCPGTHLAIRLATAVVSYFVAGTEEALGLAQVGQGRDDL</sequence>
<name>A0A7S0A3Q6_9DINO</name>
<dbReference type="GO" id="GO:0004497">
    <property type="term" value="F:monooxygenase activity"/>
    <property type="evidence" value="ECO:0007669"/>
    <property type="project" value="InterPro"/>
</dbReference>
<dbReference type="InterPro" id="IPR036396">
    <property type="entry name" value="Cyt_P450_sf"/>
</dbReference>
<dbReference type="AlphaFoldDB" id="A0A7S0A3Q6"/>
<dbReference type="GO" id="GO:0020037">
    <property type="term" value="F:heme binding"/>
    <property type="evidence" value="ECO:0007669"/>
    <property type="project" value="InterPro"/>
</dbReference>
<protein>
    <recommendedName>
        <fullName evidence="2">Cytochrome P450</fullName>
    </recommendedName>
</protein>
<dbReference type="EMBL" id="HBEG01011890">
    <property type="protein sequence ID" value="CAD8351766.1"/>
    <property type="molecule type" value="Transcribed_RNA"/>
</dbReference>
<proteinExistence type="predicted"/>
<dbReference type="GO" id="GO:0005506">
    <property type="term" value="F:iron ion binding"/>
    <property type="evidence" value="ECO:0007669"/>
    <property type="project" value="InterPro"/>
</dbReference>
<accession>A0A7S0A3Q6</accession>
<dbReference type="GO" id="GO:0016705">
    <property type="term" value="F:oxidoreductase activity, acting on paired donors, with incorporation or reduction of molecular oxygen"/>
    <property type="evidence" value="ECO:0007669"/>
    <property type="project" value="InterPro"/>
</dbReference>
<organism evidence="1">
    <name type="scientific">Pyrodinium bahamense</name>
    <dbReference type="NCBI Taxonomy" id="73915"/>
    <lineage>
        <taxon>Eukaryota</taxon>
        <taxon>Sar</taxon>
        <taxon>Alveolata</taxon>
        <taxon>Dinophyceae</taxon>
        <taxon>Gonyaulacales</taxon>
        <taxon>Pyrocystaceae</taxon>
        <taxon>Pyrodinium</taxon>
    </lineage>
</organism>
<dbReference type="Gene3D" id="1.10.630.10">
    <property type="entry name" value="Cytochrome P450"/>
    <property type="match status" value="1"/>
</dbReference>
<reference evidence="1" key="1">
    <citation type="submission" date="2021-01" db="EMBL/GenBank/DDBJ databases">
        <authorList>
            <person name="Corre E."/>
            <person name="Pelletier E."/>
            <person name="Niang G."/>
            <person name="Scheremetjew M."/>
            <person name="Finn R."/>
            <person name="Kale V."/>
            <person name="Holt S."/>
            <person name="Cochrane G."/>
            <person name="Meng A."/>
            <person name="Brown T."/>
            <person name="Cohen L."/>
        </authorList>
    </citation>
    <scope>NUCLEOTIDE SEQUENCE</scope>
    <source>
        <strain evidence="1">Pbaha01</strain>
    </source>
</reference>
<evidence type="ECO:0008006" key="2">
    <source>
        <dbReference type="Google" id="ProtNLM"/>
    </source>
</evidence>
<evidence type="ECO:0000313" key="1">
    <source>
        <dbReference type="EMBL" id="CAD8351766.1"/>
    </source>
</evidence>